<organism evidence="9 10">
    <name type="scientific">Lactuca virosa</name>
    <dbReference type="NCBI Taxonomy" id="75947"/>
    <lineage>
        <taxon>Eukaryota</taxon>
        <taxon>Viridiplantae</taxon>
        <taxon>Streptophyta</taxon>
        <taxon>Embryophyta</taxon>
        <taxon>Tracheophyta</taxon>
        <taxon>Spermatophyta</taxon>
        <taxon>Magnoliopsida</taxon>
        <taxon>eudicotyledons</taxon>
        <taxon>Gunneridae</taxon>
        <taxon>Pentapetalae</taxon>
        <taxon>asterids</taxon>
        <taxon>campanulids</taxon>
        <taxon>Asterales</taxon>
        <taxon>Asteraceae</taxon>
        <taxon>Cichorioideae</taxon>
        <taxon>Cichorieae</taxon>
        <taxon>Lactucinae</taxon>
        <taxon>Lactuca</taxon>
    </lineage>
</organism>
<dbReference type="SUPFAM" id="SSF90229">
    <property type="entry name" value="CCCH zinc finger"/>
    <property type="match status" value="1"/>
</dbReference>
<comment type="caution">
    <text evidence="9">The sequence shown here is derived from an EMBL/GenBank/DDBJ whole genome shotgun (WGS) entry which is preliminary data.</text>
</comment>
<evidence type="ECO:0000256" key="5">
    <source>
        <dbReference type="ARBA" id="ARBA00023125"/>
    </source>
</evidence>
<proteinExistence type="predicted"/>
<dbReference type="Gene3D" id="4.10.1000.10">
    <property type="entry name" value="Zinc finger, CCCH-type"/>
    <property type="match status" value="2"/>
</dbReference>
<keyword evidence="4 6" id="KW-0862">Zinc</keyword>
<feature type="compositionally biased region" description="Polar residues" evidence="7">
    <location>
        <begin position="145"/>
        <end position="157"/>
    </location>
</feature>
<dbReference type="Proteomes" id="UP001157418">
    <property type="component" value="Unassembled WGS sequence"/>
</dbReference>
<evidence type="ECO:0000256" key="4">
    <source>
        <dbReference type="ARBA" id="ARBA00022833"/>
    </source>
</evidence>
<evidence type="ECO:0000256" key="2">
    <source>
        <dbReference type="ARBA" id="ARBA00022737"/>
    </source>
</evidence>
<dbReference type="Pfam" id="PF15663">
    <property type="entry name" value="zf-CCCH_3"/>
    <property type="match status" value="1"/>
</dbReference>
<dbReference type="FunFam" id="4.10.1000.10:FF:000021">
    <property type="entry name" value="Zinc finger CCCH domain-containing protein 17"/>
    <property type="match status" value="1"/>
</dbReference>
<feature type="zinc finger region" description="C3H1-type" evidence="6">
    <location>
        <begin position="38"/>
        <end position="64"/>
    </location>
</feature>
<dbReference type="InterPro" id="IPR000571">
    <property type="entry name" value="Znf_CCCH"/>
</dbReference>
<keyword evidence="10" id="KW-1185">Reference proteome</keyword>
<dbReference type="SMART" id="SM00356">
    <property type="entry name" value="ZnF_C3H1"/>
    <property type="match status" value="3"/>
</dbReference>
<feature type="domain" description="C3H1-type" evidence="8">
    <location>
        <begin position="7"/>
        <end position="36"/>
    </location>
</feature>
<dbReference type="PANTHER" id="PTHR15725">
    <property type="entry name" value="ZN-FINGER, C-X8-C-X5-C-X3-H TYPE-CONTAINING"/>
    <property type="match status" value="1"/>
</dbReference>
<keyword evidence="5" id="KW-0238">DNA-binding</keyword>
<sequence>MDEEELQKRFTDCVYFLASPLTCKKGIECEYRHSEIARLNPRDCWYWLGGCCFNPDCAFRHPPLEGLKEAYLESSNLNNAPALPVEKTNIPCYFYSKGFCNKGEHCSFLHGSADVSLALKPSKPTSIVNNPVPCVEKLFTESKTRSTPVNIHPTPSETAKEDHTNNVRMPTQDSQQERSESPDMSNSLDLLEEFVQSGSDVFNDQSSGFDVVVEGESERYEYEQDVEYFSVHEEEEEEEEGEKDPIEYDQTYPELGNGIVKERCDVYECLDKGESRKSIFYRLSFKKRNLQSEAPLFNGRKGHDLREHLKKRKVFNNGFPFPYCFSQGHDRNFRRYPQRKAVPVNRYKKPQLMQQKRRFKEKDAIFTGPKTLDEIREEKKNTLQRNDDFQCSRHLSERKECFQGPRPLSEILKNKRKFG</sequence>
<evidence type="ECO:0000256" key="7">
    <source>
        <dbReference type="SAM" id="MobiDB-lite"/>
    </source>
</evidence>
<feature type="domain" description="C3H1-type" evidence="8">
    <location>
        <begin position="38"/>
        <end position="64"/>
    </location>
</feature>
<dbReference type="GO" id="GO:0008270">
    <property type="term" value="F:zinc ion binding"/>
    <property type="evidence" value="ECO:0007669"/>
    <property type="project" value="UniProtKB-KW"/>
</dbReference>
<evidence type="ECO:0000259" key="8">
    <source>
        <dbReference type="PROSITE" id="PS50103"/>
    </source>
</evidence>
<evidence type="ECO:0000256" key="6">
    <source>
        <dbReference type="PROSITE-ProRule" id="PRU00723"/>
    </source>
</evidence>
<feature type="domain" description="C3H1-type" evidence="8">
    <location>
        <begin position="86"/>
        <end position="113"/>
    </location>
</feature>
<dbReference type="GO" id="GO:0003677">
    <property type="term" value="F:DNA binding"/>
    <property type="evidence" value="ECO:0007669"/>
    <property type="project" value="UniProtKB-KW"/>
</dbReference>
<gene>
    <name evidence="9" type="ORF">LVIROSA_LOCUS34570</name>
</gene>
<keyword evidence="3 6" id="KW-0863">Zinc-finger</keyword>
<feature type="zinc finger region" description="C3H1-type" evidence="6">
    <location>
        <begin position="86"/>
        <end position="113"/>
    </location>
</feature>
<accession>A0AAU9PFB1</accession>
<feature type="region of interest" description="Disordered" evidence="7">
    <location>
        <begin position="145"/>
        <end position="185"/>
    </location>
</feature>
<dbReference type="EMBL" id="CAKMRJ010005634">
    <property type="protein sequence ID" value="CAH1449063.1"/>
    <property type="molecule type" value="Genomic_DNA"/>
</dbReference>
<evidence type="ECO:0000313" key="9">
    <source>
        <dbReference type="EMBL" id="CAH1449063.1"/>
    </source>
</evidence>
<dbReference type="GO" id="GO:0003729">
    <property type="term" value="F:mRNA binding"/>
    <property type="evidence" value="ECO:0007669"/>
    <property type="project" value="TreeGrafter"/>
</dbReference>
<name>A0AAU9PFB1_9ASTR</name>
<dbReference type="InterPro" id="IPR041686">
    <property type="entry name" value="Znf-CCCH_3"/>
</dbReference>
<evidence type="ECO:0000256" key="3">
    <source>
        <dbReference type="ARBA" id="ARBA00022771"/>
    </source>
</evidence>
<keyword evidence="2" id="KW-0677">Repeat</keyword>
<dbReference type="PROSITE" id="PS50103">
    <property type="entry name" value="ZF_C3H1"/>
    <property type="match status" value="3"/>
</dbReference>
<feature type="zinc finger region" description="C3H1-type" evidence="6">
    <location>
        <begin position="7"/>
        <end position="36"/>
    </location>
</feature>
<dbReference type="InterPro" id="IPR036855">
    <property type="entry name" value="Znf_CCCH_sf"/>
</dbReference>
<protein>
    <recommendedName>
        <fullName evidence="8">C3H1-type domain-containing protein</fullName>
    </recommendedName>
</protein>
<keyword evidence="1 6" id="KW-0479">Metal-binding</keyword>
<dbReference type="AlphaFoldDB" id="A0AAU9PFB1"/>
<evidence type="ECO:0000256" key="1">
    <source>
        <dbReference type="ARBA" id="ARBA00022723"/>
    </source>
</evidence>
<dbReference type="PANTHER" id="PTHR15725:SF21">
    <property type="entry name" value="ZINC FINGER, CCCH-TYPE-RELATED"/>
    <property type="match status" value="1"/>
</dbReference>
<reference evidence="9 10" key="1">
    <citation type="submission" date="2022-01" db="EMBL/GenBank/DDBJ databases">
        <authorList>
            <person name="Xiong W."/>
            <person name="Schranz E."/>
        </authorList>
    </citation>
    <scope>NUCLEOTIDE SEQUENCE [LARGE SCALE GENOMIC DNA]</scope>
</reference>
<evidence type="ECO:0000313" key="10">
    <source>
        <dbReference type="Proteomes" id="UP001157418"/>
    </source>
</evidence>